<organism evidence="1 2">
    <name type="scientific">Boeremia exigua</name>
    <dbReference type="NCBI Taxonomy" id="749465"/>
    <lineage>
        <taxon>Eukaryota</taxon>
        <taxon>Fungi</taxon>
        <taxon>Dikarya</taxon>
        <taxon>Ascomycota</taxon>
        <taxon>Pezizomycotina</taxon>
        <taxon>Dothideomycetes</taxon>
        <taxon>Pleosporomycetidae</taxon>
        <taxon>Pleosporales</taxon>
        <taxon>Pleosporineae</taxon>
        <taxon>Didymellaceae</taxon>
        <taxon>Boeremia</taxon>
    </lineage>
</organism>
<keyword evidence="2" id="KW-1185">Reference proteome</keyword>
<proteinExistence type="predicted"/>
<protein>
    <submittedName>
        <fullName evidence="1">Uncharacterized protein</fullName>
    </submittedName>
</protein>
<accession>A0ACC2HWZ6</accession>
<sequence>MKVSKAMVLGFAFSSAQLHYAVARSSQGIRLSNTLRNVKSASTAFAKYNSTSLFPRADPPPPPSEPPPSPPWPILELADSASDAVWEKALCKGSNFLRAMHGTDAEAGQLFNPPRSSAASPVTDIEDTEKWGWETRFDLLNEDFTDWGMDDILDDLGLSSNSDVYGGSIQCTVLSHGYDVDSDGEESTYDFDEYMVDGRMYRKTGAHYGFGIQPKQGVILAMDRLSPQLAGQKRDPKVEGSGLPAVSSSSDAAWVLWNEYAKDGADIKNLKYFFSLSIGNEDTQGIVARAIRNKIPNAREVPRWEGYEFLTDTPEGQALLGSPNLLAFSYLLIQHKAELGNLYITKIRVFRDERYDSALNMALFVERAPPPADPMDVDNPNQEASISQIFPNHPNRGAGTAKNAAVEPIVDTAWKNRTHLVNLDAPTVNTTAVDPGNLPPASPLTVPPKPWPGQEGGYLELYQDAFDDEWEKAKCKGQSFPPAPSTTKTSVRHIANQP</sequence>
<reference evidence="1" key="1">
    <citation type="submission" date="2022-11" db="EMBL/GenBank/DDBJ databases">
        <title>Genome Sequence of Boeremia exigua.</title>
        <authorList>
            <person name="Buettner E."/>
        </authorList>
    </citation>
    <scope>NUCLEOTIDE SEQUENCE</scope>
    <source>
        <strain evidence="1">CU02</strain>
    </source>
</reference>
<dbReference type="Proteomes" id="UP001153331">
    <property type="component" value="Unassembled WGS sequence"/>
</dbReference>
<evidence type="ECO:0000313" key="1">
    <source>
        <dbReference type="EMBL" id="KAJ8107616.1"/>
    </source>
</evidence>
<evidence type="ECO:0000313" key="2">
    <source>
        <dbReference type="Proteomes" id="UP001153331"/>
    </source>
</evidence>
<name>A0ACC2HWZ6_9PLEO</name>
<dbReference type="EMBL" id="JAPHNI010000892">
    <property type="protein sequence ID" value="KAJ8107616.1"/>
    <property type="molecule type" value="Genomic_DNA"/>
</dbReference>
<gene>
    <name evidence="1" type="ORF">OPT61_g8743</name>
</gene>
<comment type="caution">
    <text evidence="1">The sequence shown here is derived from an EMBL/GenBank/DDBJ whole genome shotgun (WGS) entry which is preliminary data.</text>
</comment>